<gene>
    <name evidence="2" type="ORF">A3C61_02990</name>
</gene>
<dbReference type="GO" id="GO:0016226">
    <property type="term" value="P:iron-sulfur cluster assembly"/>
    <property type="evidence" value="ECO:0007669"/>
    <property type="project" value="InterPro"/>
</dbReference>
<dbReference type="AlphaFoldDB" id="A0A1F8FBX7"/>
<dbReference type="NCBIfam" id="TIGR00049">
    <property type="entry name" value="iron-sulfur cluster assembly accessory protein"/>
    <property type="match status" value="1"/>
</dbReference>
<evidence type="ECO:0000259" key="1">
    <source>
        <dbReference type="Pfam" id="PF01521"/>
    </source>
</evidence>
<reference evidence="2 3" key="1">
    <citation type="journal article" date="2016" name="Nat. Commun.">
        <title>Thousands of microbial genomes shed light on interconnected biogeochemical processes in an aquifer system.</title>
        <authorList>
            <person name="Anantharaman K."/>
            <person name="Brown C.T."/>
            <person name="Hug L.A."/>
            <person name="Sharon I."/>
            <person name="Castelle C.J."/>
            <person name="Probst A.J."/>
            <person name="Thomas B.C."/>
            <person name="Singh A."/>
            <person name="Wilkins M.J."/>
            <person name="Karaoz U."/>
            <person name="Brodie E.L."/>
            <person name="Williams K.H."/>
            <person name="Hubbard S.S."/>
            <person name="Banfield J.F."/>
        </authorList>
    </citation>
    <scope>NUCLEOTIDE SEQUENCE [LARGE SCALE GENOMIC DNA]</scope>
</reference>
<dbReference type="SUPFAM" id="SSF89360">
    <property type="entry name" value="HesB-like domain"/>
    <property type="match status" value="1"/>
</dbReference>
<protein>
    <recommendedName>
        <fullName evidence="1">Core domain-containing protein</fullName>
    </recommendedName>
</protein>
<dbReference type="GO" id="GO:0051539">
    <property type="term" value="F:4 iron, 4 sulfur cluster binding"/>
    <property type="evidence" value="ECO:0007669"/>
    <property type="project" value="TreeGrafter"/>
</dbReference>
<accession>A0A1F8FBX7</accession>
<evidence type="ECO:0000313" key="3">
    <source>
        <dbReference type="Proteomes" id="UP000178908"/>
    </source>
</evidence>
<evidence type="ECO:0000313" key="2">
    <source>
        <dbReference type="EMBL" id="OGN09749.1"/>
    </source>
</evidence>
<dbReference type="InterPro" id="IPR016092">
    <property type="entry name" value="ATAP"/>
</dbReference>
<name>A0A1F8FBX7_9BACT</name>
<dbReference type="Proteomes" id="UP000178908">
    <property type="component" value="Unassembled WGS sequence"/>
</dbReference>
<dbReference type="Gene3D" id="2.60.300.12">
    <property type="entry name" value="HesB-like domain"/>
    <property type="match status" value="1"/>
</dbReference>
<dbReference type="GO" id="GO:0051537">
    <property type="term" value="F:2 iron, 2 sulfur cluster binding"/>
    <property type="evidence" value="ECO:0007669"/>
    <property type="project" value="TreeGrafter"/>
</dbReference>
<dbReference type="Pfam" id="PF01521">
    <property type="entry name" value="Fe-S_biosyn"/>
    <property type="match status" value="1"/>
</dbReference>
<proteinExistence type="predicted"/>
<dbReference type="InterPro" id="IPR035903">
    <property type="entry name" value="HesB-like_dom_sf"/>
</dbReference>
<dbReference type="GO" id="GO:0005506">
    <property type="term" value="F:iron ion binding"/>
    <property type="evidence" value="ECO:0007669"/>
    <property type="project" value="TreeGrafter"/>
</dbReference>
<feature type="domain" description="Core" evidence="1">
    <location>
        <begin position="11"/>
        <end position="77"/>
    </location>
</feature>
<organism evidence="2 3">
    <name type="scientific">Candidatus Yanofskybacteria bacterium RIFCSPHIGHO2_02_FULL_39_10</name>
    <dbReference type="NCBI Taxonomy" id="1802674"/>
    <lineage>
        <taxon>Bacteria</taxon>
        <taxon>Candidatus Yanofskyibacteriota</taxon>
    </lineage>
</organism>
<dbReference type="PANTHER" id="PTHR43011:SF1">
    <property type="entry name" value="IRON-SULFUR CLUSTER ASSEMBLY 2 HOMOLOG, MITOCHONDRIAL"/>
    <property type="match status" value="1"/>
</dbReference>
<dbReference type="EMBL" id="MGJO01000014">
    <property type="protein sequence ID" value="OGN09749.1"/>
    <property type="molecule type" value="Genomic_DNA"/>
</dbReference>
<comment type="caution">
    <text evidence="2">The sequence shown here is derived from an EMBL/GenBank/DDBJ whole genome shotgun (WGS) entry which is preliminary data.</text>
</comment>
<sequence>MNDLIKASSEKPETDTLRIFVQGGGCSGLQYGIAFDTTTNEGDISYESNGIKLVVDPISASYLKGSEIRLLTHPEGLVGPSLIIYNPNNTSTCSGCKCHDD</sequence>
<dbReference type="InterPro" id="IPR000361">
    <property type="entry name" value="ATAP_core_dom"/>
</dbReference>
<dbReference type="PANTHER" id="PTHR43011">
    <property type="entry name" value="IRON-SULFUR CLUSTER ASSEMBLY 2 HOMOLOG, MITOCHONDRIAL"/>
    <property type="match status" value="1"/>
</dbReference>